<name>A0A6J4MCL6_9BACT</name>
<evidence type="ECO:0008006" key="2">
    <source>
        <dbReference type="Google" id="ProtNLM"/>
    </source>
</evidence>
<evidence type="ECO:0000313" key="1">
    <source>
        <dbReference type="EMBL" id="CAA9354196.1"/>
    </source>
</evidence>
<dbReference type="InterPro" id="IPR007362">
    <property type="entry name" value="DUF429"/>
</dbReference>
<organism evidence="1">
    <name type="scientific">uncultured Gemmatimonadaceae bacterium</name>
    <dbReference type="NCBI Taxonomy" id="246130"/>
    <lineage>
        <taxon>Bacteria</taxon>
        <taxon>Pseudomonadati</taxon>
        <taxon>Gemmatimonadota</taxon>
        <taxon>Gemmatimonadia</taxon>
        <taxon>Gemmatimonadales</taxon>
        <taxon>Gemmatimonadaceae</taxon>
        <taxon>environmental samples</taxon>
    </lineage>
</organism>
<gene>
    <name evidence="1" type="ORF">AVDCRST_MAG40-3057</name>
</gene>
<dbReference type="AlphaFoldDB" id="A0A6J4MCL6"/>
<proteinExistence type="predicted"/>
<dbReference type="EMBL" id="CADCTX010000840">
    <property type="protein sequence ID" value="CAA9354196.1"/>
    <property type="molecule type" value="Genomic_DNA"/>
</dbReference>
<dbReference type="Pfam" id="PF04250">
    <property type="entry name" value="DUF429"/>
    <property type="match status" value="1"/>
</dbReference>
<sequence length="280" mass="30442">MRTVYGVDFSGARRAGHTTWVAEAAVVDGGAGLALTALDSLATLGGHAERAAALAHLVDRINGSRDALWAIGAPFGLPIEVLDAGASWPAVLRWVSGWDEDAGYALGLWALGRARSLGGPGHIYRATDRAARTPFDAYHYRVIYQTFHGMRDVLWPAARVRETAILPFHHRRLRSAHRVLVETCQASTLKRLGLPHQNYKQPEGGPLAALRRRTRRAILAGLAPRIAIPAPLRRRAMRDPGGDALDAIIAAVGAHEAFAATDHGAVARDARFRREGYQYY</sequence>
<accession>A0A6J4MCL6</accession>
<reference evidence="1" key="1">
    <citation type="submission" date="2020-02" db="EMBL/GenBank/DDBJ databases">
        <authorList>
            <person name="Meier V. D."/>
        </authorList>
    </citation>
    <scope>NUCLEOTIDE SEQUENCE</scope>
    <source>
        <strain evidence="1">AVDCRST_MAG40</strain>
    </source>
</reference>
<protein>
    <recommendedName>
        <fullName evidence="2">DUF429 domain-containing protein</fullName>
    </recommendedName>
</protein>